<feature type="domain" description="TRAF3-interacting protein 1 N-terminal" evidence="10">
    <location>
        <begin position="16"/>
        <end position="117"/>
    </location>
</feature>
<comment type="similarity">
    <text evidence="8">Belongs to the TRAF3IP1 family.</text>
</comment>
<dbReference type="EMBL" id="GL377686">
    <property type="protein sequence ID" value="EFJ07337.1"/>
    <property type="molecule type" value="Genomic_DNA"/>
</dbReference>
<feature type="compositionally biased region" description="Low complexity" evidence="9">
    <location>
        <begin position="133"/>
        <end position="145"/>
    </location>
</feature>
<name>D8T7P2_SELML</name>
<dbReference type="Gramene" id="EFJ07337">
    <property type="protein sequence ID" value="EFJ07337"/>
    <property type="gene ID" value="SELMODRAFT_448486"/>
</dbReference>
<dbReference type="STRING" id="88036.D8T7P2"/>
<dbReference type="HOGENOM" id="CLU_647952_0_0_1"/>
<dbReference type="InterPro" id="IPR042576">
    <property type="entry name" value="TRAF3IP1_N_sf"/>
</dbReference>
<dbReference type="InParanoid" id="D8T7P2"/>
<keyword evidence="5" id="KW-0175">Coiled coil</keyword>
<dbReference type="InterPro" id="IPR040468">
    <property type="entry name" value="TRAF3IP1_N"/>
</dbReference>
<evidence type="ECO:0000256" key="5">
    <source>
        <dbReference type="ARBA" id="ARBA00023054"/>
    </source>
</evidence>
<keyword evidence="13" id="KW-1185">Reference proteome</keyword>
<gene>
    <name evidence="12" type="ORF">SELMODRAFT_448486</name>
</gene>
<dbReference type="Proteomes" id="UP000001514">
    <property type="component" value="Unassembled WGS sequence"/>
</dbReference>
<reference evidence="12 13" key="1">
    <citation type="journal article" date="2011" name="Science">
        <title>The Selaginella genome identifies genetic changes associated with the evolution of vascular plants.</title>
        <authorList>
            <person name="Banks J.A."/>
            <person name="Nishiyama T."/>
            <person name="Hasebe M."/>
            <person name="Bowman J.L."/>
            <person name="Gribskov M."/>
            <person name="dePamphilis C."/>
            <person name="Albert V.A."/>
            <person name="Aono N."/>
            <person name="Aoyama T."/>
            <person name="Ambrose B.A."/>
            <person name="Ashton N.W."/>
            <person name="Axtell M.J."/>
            <person name="Barker E."/>
            <person name="Barker M.S."/>
            <person name="Bennetzen J.L."/>
            <person name="Bonawitz N.D."/>
            <person name="Chapple C."/>
            <person name="Cheng C."/>
            <person name="Correa L.G."/>
            <person name="Dacre M."/>
            <person name="DeBarry J."/>
            <person name="Dreyer I."/>
            <person name="Elias M."/>
            <person name="Engstrom E.M."/>
            <person name="Estelle M."/>
            <person name="Feng L."/>
            <person name="Finet C."/>
            <person name="Floyd S.K."/>
            <person name="Frommer W.B."/>
            <person name="Fujita T."/>
            <person name="Gramzow L."/>
            <person name="Gutensohn M."/>
            <person name="Harholt J."/>
            <person name="Hattori M."/>
            <person name="Heyl A."/>
            <person name="Hirai T."/>
            <person name="Hiwatashi Y."/>
            <person name="Ishikawa M."/>
            <person name="Iwata M."/>
            <person name="Karol K.G."/>
            <person name="Koehler B."/>
            <person name="Kolukisaoglu U."/>
            <person name="Kubo M."/>
            <person name="Kurata T."/>
            <person name="Lalonde S."/>
            <person name="Li K."/>
            <person name="Li Y."/>
            <person name="Litt A."/>
            <person name="Lyons E."/>
            <person name="Manning G."/>
            <person name="Maruyama T."/>
            <person name="Michael T.P."/>
            <person name="Mikami K."/>
            <person name="Miyazaki S."/>
            <person name="Morinaga S."/>
            <person name="Murata T."/>
            <person name="Mueller-Roeber B."/>
            <person name="Nelson D.R."/>
            <person name="Obara M."/>
            <person name="Oguri Y."/>
            <person name="Olmstead R.G."/>
            <person name="Onodera N."/>
            <person name="Petersen B.L."/>
            <person name="Pils B."/>
            <person name="Prigge M."/>
            <person name="Rensing S.A."/>
            <person name="Riano-Pachon D.M."/>
            <person name="Roberts A.W."/>
            <person name="Sato Y."/>
            <person name="Scheller H.V."/>
            <person name="Schulz B."/>
            <person name="Schulz C."/>
            <person name="Shakirov E.V."/>
            <person name="Shibagaki N."/>
            <person name="Shinohara N."/>
            <person name="Shippen D.E."/>
            <person name="Soerensen I."/>
            <person name="Sotooka R."/>
            <person name="Sugimoto N."/>
            <person name="Sugita M."/>
            <person name="Sumikawa N."/>
            <person name="Tanurdzic M."/>
            <person name="Theissen G."/>
            <person name="Ulvskov P."/>
            <person name="Wakazuki S."/>
            <person name="Weng J.K."/>
            <person name="Willats W.W."/>
            <person name="Wipf D."/>
            <person name="Wolf P.G."/>
            <person name="Yang L."/>
            <person name="Zimmer A.D."/>
            <person name="Zhu Q."/>
            <person name="Mitros T."/>
            <person name="Hellsten U."/>
            <person name="Loque D."/>
            <person name="Otillar R."/>
            <person name="Salamov A."/>
            <person name="Schmutz J."/>
            <person name="Shapiro H."/>
            <person name="Lindquist E."/>
            <person name="Lucas S."/>
            <person name="Rokhsar D."/>
            <person name="Grigoriev I.V."/>
        </authorList>
    </citation>
    <scope>NUCLEOTIDE SEQUENCE [LARGE SCALE GENOMIC DNA]</scope>
</reference>
<evidence type="ECO:0000256" key="8">
    <source>
        <dbReference type="ARBA" id="ARBA00043971"/>
    </source>
</evidence>
<keyword evidence="3" id="KW-0963">Cytoplasm</keyword>
<feature type="region of interest" description="Disordered" evidence="9">
    <location>
        <begin position="232"/>
        <end position="255"/>
    </location>
</feature>
<dbReference type="AlphaFoldDB" id="D8T7P2"/>
<accession>D8T7P2</accession>
<evidence type="ECO:0000256" key="4">
    <source>
        <dbReference type="ARBA" id="ARBA00022794"/>
    </source>
</evidence>
<evidence type="ECO:0000256" key="1">
    <source>
        <dbReference type="ARBA" id="ARBA00004120"/>
    </source>
</evidence>
<dbReference type="eggNOG" id="KOG3809">
    <property type="taxonomic scope" value="Eukaryota"/>
</dbReference>
<feature type="region of interest" description="Disordered" evidence="9">
    <location>
        <begin position="354"/>
        <end position="385"/>
    </location>
</feature>
<dbReference type="GO" id="GO:0005930">
    <property type="term" value="C:axoneme"/>
    <property type="evidence" value="ECO:0007669"/>
    <property type="project" value="UniProtKB-SubCell"/>
</dbReference>
<keyword evidence="7" id="KW-0966">Cell projection</keyword>
<evidence type="ECO:0000259" key="11">
    <source>
        <dbReference type="Pfam" id="PF17749"/>
    </source>
</evidence>
<evidence type="ECO:0000256" key="3">
    <source>
        <dbReference type="ARBA" id="ARBA00022490"/>
    </source>
</evidence>
<dbReference type="GO" id="GO:0008017">
    <property type="term" value="F:microtubule binding"/>
    <property type="evidence" value="ECO:0007669"/>
    <property type="project" value="InterPro"/>
</dbReference>
<evidence type="ECO:0000259" key="10">
    <source>
        <dbReference type="Pfam" id="PF10243"/>
    </source>
</evidence>
<evidence type="ECO:0000313" key="13">
    <source>
        <dbReference type="Proteomes" id="UP000001514"/>
    </source>
</evidence>
<feature type="region of interest" description="Disordered" evidence="9">
    <location>
        <begin position="128"/>
        <end position="175"/>
    </location>
</feature>
<dbReference type="InterPro" id="IPR041476">
    <property type="entry name" value="TRAF3IP1_C"/>
</dbReference>
<dbReference type="PANTHER" id="PTHR31363:SF0">
    <property type="entry name" value="TRAF3-INTERACTING PROTEIN 1"/>
    <property type="match status" value="1"/>
</dbReference>
<sequence>MEAYWMTTQRFLQHGIDPIVKRPKLTEALLKRPPFRFLHDIVSEVTRRTGFAEGLFAADELAPLELKDKDAKLRYLTKIINCVGLTLNANVPVRPAKMLAQAATTDSQKAAKAVYRCLAGDFMPSSDHSGLISRESASSSQSVSSEKLRRSIYSPSPDAAELSNKTRTQEVATPPQPVDATKVQVIYSPGAVNEQEEDAVVESMASTELDLSHQAPIQTEVHGLGQIPDKKSVQDEELSEVYTEPSGTKVETDSKRDEVREQLQKLRESIQALCQAISPLGKFIDYLQEDAEAMAKEYQFWIIEQQKHGADLERERLYSKTTKPPWRYSKQLQQPGGYYTVENDPKRLRLRERWPDSLSPSRSGREFSGKFSSSPPASKLIKDVGARHAIAGKSRIPSSGDRHTRLWRVLPLRSQPRDHRKVRL</sequence>
<keyword evidence="6" id="KW-0206">Cytoskeleton</keyword>
<evidence type="ECO:0000256" key="7">
    <source>
        <dbReference type="ARBA" id="ARBA00023273"/>
    </source>
</evidence>
<comment type="subcellular location">
    <subcellularLocation>
        <location evidence="2">Cytoplasm</location>
        <location evidence="2">Cytoskeleton</location>
        <location evidence="2">Cilium axoneme</location>
    </subcellularLocation>
    <subcellularLocation>
        <location evidence="1">Cytoplasm</location>
        <location evidence="1">Cytoskeleton</location>
        <location evidence="1">Cilium basal body</location>
    </subcellularLocation>
</comment>
<keyword evidence="4" id="KW-0970">Cilium biogenesis/degradation</keyword>
<dbReference type="Pfam" id="PF10243">
    <property type="entry name" value="MIP-T3"/>
    <property type="match status" value="1"/>
</dbReference>
<evidence type="ECO:0008006" key="14">
    <source>
        <dbReference type="Google" id="ProtNLM"/>
    </source>
</evidence>
<dbReference type="KEGG" id="smo:SELMODRAFT_448486"/>
<organism evidence="13">
    <name type="scientific">Selaginella moellendorffii</name>
    <name type="common">Spikemoss</name>
    <dbReference type="NCBI Taxonomy" id="88036"/>
    <lineage>
        <taxon>Eukaryota</taxon>
        <taxon>Viridiplantae</taxon>
        <taxon>Streptophyta</taxon>
        <taxon>Embryophyta</taxon>
        <taxon>Tracheophyta</taxon>
        <taxon>Lycopodiopsida</taxon>
        <taxon>Selaginellales</taxon>
        <taxon>Selaginellaceae</taxon>
        <taxon>Selaginella</taxon>
    </lineage>
</organism>
<proteinExistence type="inferred from homology"/>
<evidence type="ECO:0000256" key="6">
    <source>
        <dbReference type="ARBA" id="ARBA00023212"/>
    </source>
</evidence>
<dbReference type="PANTHER" id="PTHR31363">
    <property type="entry name" value="TRAF3-INTERACTING PROTEIN 1"/>
    <property type="match status" value="1"/>
</dbReference>
<evidence type="ECO:0000256" key="2">
    <source>
        <dbReference type="ARBA" id="ARBA00004430"/>
    </source>
</evidence>
<evidence type="ECO:0000313" key="12">
    <source>
        <dbReference type="EMBL" id="EFJ07337.1"/>
    </source>
</evidence>
<dbReference type="GO" id="GO:0030030">
    <property type="term" value="P:cell projection organization"/>
    <property type="evidence" value="ECO:0007669"/>
    <property type="project" value="UniProtKB-KW"/>
</dbReference>
<dbReference type="Pfam" id="PF17749">
    <property type="entry name" value="MIP-T3_C"/>
    <property type="match status" value="1"/>
</dbReference>
<dbReference type="Gene3D" id="1.10.418.50">
    <property type="entry name" value="Microtubule-binding protein MIP-T3"/>
    <property type="match status" value="1"/>
</dbReference>
<feature type="domain" description="TRAF3-interacting protein 1 C-terminal" evidence="11">
    <location>
        <begin position="246"/>
        <end position="319"/>
    </location>
</feature>
<evidence type="ECO:0000256" key="9">
    <source>
        <dbReference type="SAM" id="MobiDB-lite"/>
    </source>
</evidence>
<protein>
    <recommendedName>
        <fullName evidence="14">TRAF3-interacting protein 1 N-terminal domain-containing protein</fullName>
    </recommendedName>
</protein>
<dbReference type="InterPro" id="IPR018799">
    <property type="entry name" value="TRAF3IP1"/>
</dbReference>